<feature type="binding site" evidence="19">
    <location>
        <position position="185"/>
    </location>
    <ligand>
        <name>Zn(2+)</name>
        <dbReference type="ChEBI" id="CHEBI:29105"/>
    </ligand>
</feature>
<gene>
    <name evidence="19" type="primary">aroB</name>
    <name evidence="22" type="ORF">GRI35_08380</name>
</gene>
<dbReference type="PANTHER" id="PTHR43622:SF7">
    <property type="entry name" value="3-DEHYDROQUINATE SYNTHASE, CHLOROPLASTIC"/>
    <property type="match status" value="1"/>
</dbReference>
<dbReference type="GO" id="GO:0009073">
    <property type="term" value="P:aromatic amino acid family biosynthetic process"/>
    <property type="evidence" value="ECO:0007669"/>
    <property type="project" value="UniProtKB-KW"/>
</dbReference>
<dbReference type="GO" id="GO:0046872">
    <property type="term" value="F:metal ion binding"/>
    <property type="evidence" value="ECO:0007669"/>
    <property type="project" value="UniProtKB-KW"/>
</dbReference>
<evidence type="ECO:0000256" key="7">
    <source>
        <dbReference type="ARBA" id="ARBA00005412"/>
    </source>
</evidence>
<evidence type="ECO:0000256" key="12">
    <source>
        <dbReference type="ARBA" id="ARBA00022723"/>
    </source>
</evidence>
<keyword evidence="15 19" id="KW-0520">NAD</keyword>
<keyword evidence="11 19" id="KW-0028">Amino-acid biosynthesis</keyword>
<evidence type="ECO:0000256" key="4">
    <source>
        <dbReference type="ARBA" id="ARBA00003485"/>
    </source>
</evidence>
<dbReference type="OrthoDB" id="9806583at2"/>
<comment type="cofactor">
    <cofactor evidence="19">
        <name>Co(2+)</name>
        <dbReference type="ChEBI" id="CHEBI:48828"/>
    </cofactor>
    <cofactor evidence="19">
        <name>Zn(2+)</name>
        <dbReference type="ChEBI" id="CHEBI:29105"/>
    </cofactor>
    <text evidence="19">Binds 1 divalent metal cation per subunit. Can use either Co(2+) or Zn(2+).</text>
</comment>
<dbReference type="HAMAP" id="MF_00110">
    <property type="entry name" value="DHQ_synthase"/>
    <property type="match status" value="1"/>
</dbReference>
<dbReference type="InterPro" id="IPR016037">
    <property type="entry name" value="DHQ_synth_AroB"/>
</dbReference>
<evidence type="ECO:0000256" key="5">
    <source>
        <dbReference type="ARBA" id="ARBA00004496"/>
    </source>
</evidence>
<dbReference type="InterPro" id="IPR056179">
    <property type="entry name" value="DHQS_C"/>
</dbReference>
<dbReference type="NCBIfam" id="TIGR01357">
    <property type="entry name" value="aroB"/>
    <property type="match status" value="1"/>
</dbReference>
<dbReference type="RefSeq" id="WP_160613736.1">
    <property type="nucleotide sequence ID" value="NZ_JAUFQM010000001.1"/>
</dbReference>
<keyword evidence="13 19" id="KW-0547">Nucleotide-binding</keyword>
<dbReference type="FunFam" id="3.40.50.1970:FF:000007">
    <property type="entry name" value="Pentafunctional AROM polypeptide"/>
    <property type="match status" value="1"/>
</dbReference>
<feature type="binding site" evidence="19">
    <location>
        <begin position="72"/>
        <end position="77"/>
    </location>
    <ligand>
        <name>NAD(+)</name>
        <dbReference type="ChEBI" id="CHEBI:57540"/>
    </ligand>
</feature>
<dbReference type="UniPathway" id="UPA00053">
    <property type="reaction ID" value="UER00085"/>
</dbReference>
<comment type="cofactor">
    <cofactor evidence="2 19">
        <name>NAD(+)</name>
        <dbReference type="ChEBI" id="CHEBI:57540"/>
    </cofactor>
</comment>
<feature type="binding site" evidence="19">
    <location>
        <begin position="170"/>
        <end position="173"/>
    </location>
    <ligand>
        <name>NAD(+)</name>
        <dbReference type="ChEBI" id="CHEBI:57540"/>
    </ligand>
</feature>
<evidence type="ECO:0000256" key="9">
    <source>
        <dbReference type="ARBA" id="ARBA00017684"/>
    </source>
</evidence>
<dbReference type="PIRSF" id="PIRSF001455">
    <property type="entry name" value="DHQ_synth"/>
    <property type="match status" value="1"/>
</dbReference>
<accession>A0A844ZC23</accession>
<dbReference type="AlphaFoldDB" id="A0A844ZC23"/>
<dbReference type="Proteomes" id="UP000460290">
    <property type="component" value="Unassembled WGS sequence"/>
</dbReference>
<comment type="similarity">
    <text evidence="7 19">Belongs to the sugar phosphate cyclases superfamily. Dehydroquinate synthase family.</text>
</comment>
<evidence type="ECO:0000259" key="20">
    <source>
        <dbReference type="Pfam" id="PF01761"/>
    </source>
</evidence>
<feature type="binding site" evidence="19">
    <location>
        <position position="249"/>
    </location>
    <ligand>
        <name>Zn(2+)</name>
        <dbReference type="ChEBI" id="CHEBI:29105"/>
    </ligand>
</feature>
<evidence type="ECO:0000256" key="13">
    <source>
        <dbReference type="ARBA" id="ARBA00022741"/>
    </source>
</evidence>
<dbReference type="GO" id="GO:0009423">
    <property type="term" value="P:chorismate biosynthetic process"/>
    <property type="evidence" value="ECO:0007669"/>
    <property type="project" value="UniProtKB-UniRule"/>
</dbReference>
<proteinExistence type="inferred from homology"/>
<keyword evidence="17 19" id="KW-0456">Lyase</keyword>
<reference evidence="22 23" key="1">
    <citation type="submission" date="2019-12" db="EMBL/GenBank/DDBJ databases">
        <title>Genomic-based taxomic classification of the family Erythrobacteraceae.</title>
        <authorList>
            <person name="Xu L."/>
        </authorList>
    </citation>
    <scope>NUCLEOTIDE SEQUENCE [LARGE SCALE GENOMIC DNA]</scope>
    <source>
        <strain evidence="22 23">KCTC 42006</strain>
    </source>
</reference>
<feature type="binding site" evidence="19">
    <location>
        <position position="143"/>
    </location>
    <ligand>
        <name>NAD(+)</name>
        <dbReference type="ChEBI" id="CHEBI:57540"/>
    </ligand>
</feature>
<evidence type="ECO:0000256" key="6">
    <source>
        <dbReference type="ARBA" id="ARBA00004661"/>
    </source>
</evidence>
<comment type="cofactor">
    <cofactor evidence="3">
        <name>Zn(2+)</name>
        <dbReference type="ChEBI" id="CHEBI:29105"/>
    </cofactor>
</comment>
<protein>
    <recommendedName>
        <fullName evidence="9 19">3-dehydroquinate synthase</fullName>
        <shortName evidence="19">DHQS</shortName>
        <ecNumber evidence="8 19">4.2.3.4</ecNumber>
    </recommendedName>
</protein>
<evidence type="ECO:0000259" key="21">
    <source>
        <dbReference type="Pfam" id="PF24621"/>
    </source>
</evidence>
<dbReference type="CDD" id="cd08195">
    <property type="entry name" value="DHQS"/>
    <property type="match status" value="1"/>
</dbReference>
<feature type="domain" description="3-dehydroquinate synthase N-terminal" evidence="20">
    <location>
        <begin position="69"/>
        <end position="180"/>
    </location>
</feature>
<dbReference type="InterPro" id="IPR030963">
    <property type="entry name" value="DHQ_synth_fam"/>
</dbReference>
<feature type="binding site" evidence="19">
    <location>
        <begin position="106"/>
        <end position="110"/>
    </location>
    <ligand>
        <name>NAD(+)</name>
        <dbReference type="ChEBI" id="CHEBI:57540"/>
    </ligand>
</feature>
<feature type="binding site" evidence="19">
    <location>
        <position position="267"/>
    </location>
    <ligand>
        <name>Zn(2+)</name>
        <dbReference type="ChEBI" id="CHEBI:29105"/>
    </ligand>
</feature>
<keyword evidence="10 19" id="KW-0963">Cytoplasm</keyword>
<dbReference type="EMBL" id="WTYZ01000001">
    <property type="protein sequence ID" value="MXO83379.1"/>
    <property type="molecule type" value="Genomic_DNA"/>
</dbReference>
<dbReference type="Pfam" id="PF01761">
    <property type="entry name" value="DHQ_synthase"/>
    <property type="match status" value="1"/>
</dbReference>
<keyword evidence="16 19" id="KW-0057">Aromatic amino acid biosynthesis</keyword>
<feature type="binding site" evidence="19">
    <location>
        <begin position="130"/>
        <end position="131"/>
    </location>
    <ligand>
        <name>NAD(+)</name>
        <dbReference type="ChEBI" id="CHEBI:57540"/>
    </ligand>
</feature>
<evidence type="ECO:0000256" key="17">
    <source>
        <dbReference type="ARBA" id="ARBA00023239"/>
    </source>
</evidence>
<feature type="domain" description="3-dehydroquinate synthase C-terminal" evidence="21">
    <location>
        <begin position="182"/>
        <end position="331"/>
    </location>
</feature>
<keyword evidence="14 19" id="KW-0862">Zinc</keyword>
<evidence type="ECO:0000256" key="16">
    <source>
        <dbReference type="ARBA" id="ARBA00023141"/>
    </source>
</evidence>
<sequence length="369" mass="39011">MAVIPVHLAGRSYDVHVGAALLDQAATLAKGLMRKVVVPVVADRNAHQHHGARLEASLNAAGHQAAWYFVESGEGSKSWDELQKLTGWLLAQGVERGDHVFALGGGVVGDLTGFACAILKRGCGFVQLPTTLLAQVDSSVGGKTAINTDAGKNLIGAFHQPSLVLADTDTLKTLPAREMRAGYAEVIKYGILGDFDFFEWCEANGGNVVSHDADKVEEAVARSVAAKARIVAEDERETTGVRALLNLGHTFGHALEAETGYSNALLHGEGVALGMVLAARYSARRGLLSGQDAERACNAIAASGLPSEIASLKLTCDGAKLVDHMRHDKKMDAGTLPFILLRSIGAAFLDHEVSLDDVAAFMDEQLKAN</sequence>
<evidence type="ECO:0000256" key="11">
    <source>
        <dbReference type="ARBA" id="ARBA00022605"/>
    </source>
</evidence>
<feature type="binding site" evidence="19">
    <location>
        <position position="152"/>
    </location>
    <ligand>
        <name>NAD(+)</name>
        <dbReference type="ChEBI" id="CHEBI:57540"/>
    </ligand>
</feature>
<comment type="subcellular location">
    <subcellularLocation>
        <location evidence="5 19">Cytoplasm</location>
    </subcellularLocation>
</comment>
<dbReference type="PANTHER" id="PTHR43622">
    <property type="entry name" value="3-DEHYDROQUINATE SYNTHASE"/>
    <property type="match status" value="1"/>
</dbReference>
<keyword evidence="12 19" id="KW-0479">Metal-binding</keyword>
<dbReference type="Pfam" id="PF24621">
    <property type="entry name" value="DHQS_C"/>
    <property type="match status" value="1"/>
</dbReference>
<dbReference type="GO" id="GO:0003856">
    <property type="term" value="F:3-dehydroquinate synthase activity"/>
    <property type="evidence" value="ECO:0007669"/>
    <property type="project" value="UniProtKB-UniRule"/>
</dbReference>
<evidence type="ECO:0000256" key="14">
    <source>
        <dbReference type="ARBA" id="ARBA00022833"/>
    </source>
</evidence>
<dbReference type="InterPro" id="IPR050071">
    <property type="entry name" value="Dehydroquinate_synthase"/>
</dbReference>
<evidence type="ECO:0000256" key="1">
    <source>
        <dbReference type="ARBA" id="ARBA00001393"/>
    </source>
</evidence>
<dbReference type="Gene3D" id="3.40.50.1970">
    <property type="match status" value="1"/>
</dbReference>
<dbReference type="GO" id="GO:0000166">
    <property type="term" value="F:nucleotide binding"/>
    <property type="evidence" value="ECO:0007669"/>
    <property type="project" value="UniProtKB-KW"/>
</dbReference>
<evidence type="ECO:0000256" key="18">
    <source>
        <dbReference type="ARBA" id="ARBA00023285"/>
    </source>
</evidence>
<evidence type="ECO:0000313" key="23">
    <source>
        <dbReference type="Proteomes" id="UP000460290"/>
    </source>
</evidence>
<name>A0A844ZC23_9SPHN</name>
<dbReference type="SUPFAM" id="SSF56796">
    <property type="entry name" value="Dehydroquinate synthase-like"/>
    <property type="match status" value="1"/>
</dbReference>
<comment type="catalytic activity">
    <reaction evidence="1 19">
        <text>7-phospho-2-dehydro-3-deoxy-D-arabino-heptonate = 3-dehydroquinate + phosphate</text>
        <dbReference type="Rhea" id="RHEA:21968"/>
        <dbReference type="ChEBI" id="CHEBI:32364"/>
        <dbReference type="ChEBI" id="CHEBI:43474"/>
        <dbReference type="ChEBI" id="CHEBI:58394"/>
        <dbReference type="EC" id="4.2.3.4"/>
    </reaction>
</comment>
<comment type="function">
    <text evidence="4 19">Catalyzes the conversion of 3-deoxy-D-arabino-heptulosonate 7-phosphate (DAHP) to dehydroquinate (DHQ).</text>
</comment>
<keyword evidence="18 19" id="KW-0170">Cobalt</keyword>
<dbReference type="Gene3D" id="1.20.1090.10">
    <property type="entry name" value="Dehydroquinate synthase-like - alpha domain"/>
    <property type="match status" value="1"/>
</dbReference>
<evidence type="ECO:0000256" key="8">
    <source>
        <dbReference type="ARBA" id="ARBA00013031"/>
    </source>
</evidence>
<organism evidence="22 23">
    <name type="scientific">Pontixanthobacter aestiaquae</name>
    <dbReference type="NCBI Taxonomy" id="1509367"/>
    <lineage>
        <taxon>Bacteria</taxon>
        <taxon>Pseudomonadati</taxon>
        <taxon>Pseudomonadota</taxon>
        <taxon>Alphaproteobacteria</taxon>
        <taxon>Sphingomonadales</taxon>
        <taxon>Erythrobacteraceae</taxon>
        <taxon>Pontixanthobacter</taxon>
    </lineage>
</organism>
<dbReference type="EC" id="4.2.3.4" evidence="8 19"/>
<evidence type="ECO:0000256" key="19">
    <source>
        <dbReference type="HAMAP-Rule" id="MF_00110"/>
    </source>
</evidence>
<dbReference type="GO" id="GO:0008652">
    <property type="term" value="P:amino acid biosynthetic process"/>
    <property type="evidence" value="ECO:0007669"/>
    <property type="project" value="UniProtKB-KW"/>
</dbReference>
<keyword evidence="23" id="KW-1185">Reference proteome</keyword>
<comment type="caution">
    <text evidence="22">The sequence shown here is derived from an EMBL/GenBank/DDBJ whole genome shotgun (WGS) entry which is preliminary data.</text>
</comment>
<dbReference type="InterPro" id="IPR030960">
    <property type="entry name" value="DHQS/DOIS_N"/>
</dbReference>
<comment type="pathway">
    <text evidence="6 19">Metabolic intermediate biosynthesis; chorismate biosynthesis; chorismate from D-erythrose 4-phosphate and phosphoenolpyruvate: step 2/7.</text>
</comment>
<evidence type="ECO:0000256" key="15">
    <source>
        <dbReference type="ARBA" id="ARBA00023027"/>
    </source>
</evidence>
<evidence type="ECO:0000256" key="3">
    <source>
        <dbReference type="ARBA" id="ARBA00001947"/>
    </source>
</evidence>
<evidence type="ECO:0000256" key="2">
    <source>
        <dbReference type="ARBA" id="ARBA00001911"/>
    </source>
</evidence>
<evidence type="ECO:0000313" key="22">
    <source>
        <dbReference type="EMBL" id="MXO83379.1"/>
    </source>
</evidence>
<evidence type="ECO:0000256" key="10">
    <source>
        <dbReference type="ARBA" id="ARBA00022490"/>
    </source>
</evidence>
<dbReference type="GO" id="GO:0005737">
    <property type="term" value="C:cytoplasm"/>
    <property type="evidence" value="ECO:0007669"/>
    <property type="project" value="UniProtKB-SubCell"/>
</dbReference>